<dbReference type="PANTHER" id="PTHR12369">
    <property type="entry name" value="CHONDROITIN SYNTHASE"/>
    <property type="match status" value="1"/>
</dbReference>
<feature type="region of interest" description="Disordered" evidence="10">
    <location>
        <begin position="849"/>
        <end position="897"/>
    </location>
</feature>
<dbReference type="GeneID" id="105908790"/>
<dbReference type="EC" id="2.4.1.244" evidence="9"/>
<feature type="compositionally biased region" description="Acidic residues" evidence="10">
    <location>
        <begin position="713"/>
        <end position="726"/>
    </location>
</feature>
<dbReference type="InterPro" id="IPR051227">
    <property type="entry name" value="CS_glycosyltransferase"/>
</dbReference>
<evidence type="ECO:0000313" key="13">
    <source>
        <dbReference type="RefSeq" id="XP_031421035.2"/>
    </source>
</evidence>
<evidence type="ECO:0000313" key="12">
    <source>
        <dbReference type="Proteomes" id="UP000515152"/>
    </source>
</evidence>
<dbReference type="PROSITE" id="PS51820">
    <property type="entry name" value="PA14"/>
    <property type="match status" value="1"/>
</dbReference>
<dbReference type="InterPro" id="IPR037524">
    <property type="entry name" value="PA14/GLEYA"/>
</dbReference>
<feature type="compositionally biased region" description="Polar residues" evidence="10">
    <location>
        <begin position="366"/>
        <end position="375"/>
    </location>
</feature>
<feature type="region of interest" description="Disordered" evidence="10">
    <location>
        <begin position="530"/>
        <end position="575"/>
    </location>
</feature>
<keyword evidence="4" id="KW-0812">Transmembrane</keyword>
<keyword evidence="12" id="KW-1185">Reference proteome</keyword>
<evidence type="ECO:0000256" key="10">
    <source>
        <dbReference type="SAM" id="MobiDB-lite"/>
    </source>
</evidence>
<keyword evidence="7 9" id="KW-0333">Golgi apparatus</keyword>
<evidence type="ECO:0000256" key="1">
    <source>
        <dbReference type="ARBA" id="ARBA00004447"/>
    </source>
</evidence>
<proteinExistence type="inferred from homology"/>
<feature type="compositionally biased region" description="Basic and acidic residues" evidence="10">
    <location>
        <begin position="541"/>
        <end position="555"/>
    </location>
</feature>
<feature type="region of interest" description="Disordered" evidence="10">
    <location>
        <begin position="601"/>
        <end position="677"/>
    </location>
</feature>
<feature type="compositionally biased region" description="Low complexity" evidence="10">
    <location>
        <begin position="695"/>
        <end position="712"/>
    </location>
</feature>
<accession>A0A6P8FBA1</accession>
<dbReference type="KEGG" id="char:105908790"/>
<feature type="compositionally biased region" description="Pro residues" evidence="10">
    <location>
        <begin position="855"/>
        <end position="864"/>
    </location>
</feature>
<comment type="subcellular location">
    <subcellularLocation>
        <location evidence="1 9">Golgi apparatus</location>
        <location evidence="1 9">Golgi stack membrane</location>
        <topology evidence="1 9">Single-pass type II membrane protein</topology>
    </subcellularLocation>
</comment>
<feature type="compositionally biased region" description="Basic and acidic residues" evidence="10">
    <location>
        <begin position="432"/>
        <end position="448"/>
    </location>
</feature>
<dbReference type="Pfam" id="PF07691">
    <property type="entry name" value="PA14"/>
    <property type="match status" value="1"/>
</dbReference>
<evidence type="ECO:0000256" key="6">
    <source>
        <dbReference type="ARBA" id="ARBA00022989"/>
    </source>
</evidence>
<feature type="region of interest" description="Disordered" evidence="10">
    <location>
        <begin position="689"/>
        <end position="730"/>
    </location>
</feature>
<keyword evidence="6" id="KW-1133">Transmembrane helix</keyword>
<evidence type="ECO:0000256" key="8">
    <source>
        <dbReference type="ARBA" id="ARBA00023136"/>
    </source>
</evidence>
<evidence type="ECO:0000256" key="9">
    <source>
        <dbReference type="RuleBase" id="RU364016"/>
    </source>
</evidence>
<feature type="compositionally biased region" description="Low complexity" evidence="10">
    <location>
        <begin position="865"/>
        <end position="894"/>
    </location>
</feature>
<feature type="compositionally biased region" description="Basic and acidic residues" evidence="10">
    <location>
        <begin position="387"/>
        <end position="404"/>
    </location>
</feature>
<keyword evidence="5 9" id="KW-0735">Signal-anchor</keyword>
<keyword evidence="8" id="KW-0472">Membrane</keyword>
<dbReference type="InterPro" id="IPR008428">
    <property type="entry name" value="Chond_GalNAc"/>
</dbReference>
<gene>
    <name evidence="13" type="primary">b4galnt4a</name>
</gene>
<dbReference type="InterPro" id="IPR011658">
    <property type="entry name" value="PA14_dom"/>
</dbReference>
<dbReference type="Pfam" id="PF05679">
    <property type="entry name" value="CHGN"/>
    <property type="match status" value="1"/>
</dbReference>
<evidence type="ECO:0000256" key="5">
    <source>
        <dbReference type="ARBA" id="ARBA00022968"/>
    </source>
</evidence>
<feature type="region of interest" description="Disordered" evidence="10">
    <location>
        <begin position="335"/>
        <end position="507"/>
    </location>
</feature>
<dbReference type="RefSeq" id="XP_031421035.2">
    <property type="nucleotide sequence ID" value="XM_031565175.2"/>
</dbReference>
<name>A0A6P8FBA1_CLUHA</name>
<dbReference type="PANTHER" id="PTHR12369:SF46">
    <property type="entry name" value="N-ACETYL-BETA-GLUCOSAMINYL-GLYCOPROTEIN 4-BETA-N-ACETYLGALACTOSAMINYLTRANSFERASE 1"/>
    <property type="match status" value="1"/>
</dbReference>
<dbReference type="Proteomes" id="UP000515152">
    <property type="component" value="Chromosome 3"/>
</dbReference>
<feature type="compositionally biased region" description="Polar residues" evidence="10">
    <location>
        <begin position="668"/>
        <end position="677"/>
    </location>
</feature>
<comment type="catalytic activity">
    <reaction evidence="9">
        <text>an N-acetyl-beta-D-glucosaminyl derivative + UDP-N-acetyl-alpha-D-galactosamine = an N-acetyl-beta-D-galactosaminyl-(1-&gt;4)-N-acetyl-beta-D-glucosaminyl derivative + UDP + H(+)</text>
        <dbReference type="Rhea" id="RHEA:20493"/>
        <dbReference type="ChEBI" id="CHEBI:15378"/>
        <dbReference type="ChEBI" id="CHEBI:58223"/>
        <dbReference type="ChEBI" id="CHEBI:61631"/>
        <dbReference type="ChEBI" id="CHEBI:67138"/>
        <dbReference type="ChEBI" id="CHEBI:138027"/>
        <dbReference type="EC" id="2.4.1.244"/>
    </reaction>
</comment>
<dbReference type="OrthoDB" id="5971499at2759"/>
<feature type="compositionally biased region" description="Basic and acidic residues" evidence="10">
    <location>
        <begin position="467"/>
        <end position="503"/>
    </location>
</feature>
<dbReference type="SMART" id="SM00758">
    <property type="entry name" value="PA14"/>
    <property type="match status" value="1"/>
</dbReference>
<comment type="similarity">
    <text evidence="2 9">Belongs to the chondroitin N-acetylgalactosaminyltransferase family.</text>
</comment>
<feature type="domain" description="PA14" evidence="11">
    <location>
        <begin position="35"/>
        <end position="197"/>
    </location>
</feature>
<sequence length="1131" mass="129446">MQEDEPNAMGVSGRDQAEIRKSLTQRQKKLPWKPEFKGQVNLHVFEDWCGSSVAQLRKNLHFPLYPHTRTTAKKLAVAPKWKNYGLRIFGYIHPYRDGDFQFAVSSDDNSELWLSSDESPLNARLLVYVGRLGTEWTAPGEFSKFRSQSSKSVHLISSRRYYFEILHKQDDRGSDHVEVGWRPFLPGLKYEVIDSAYISLYTDESSLKMNSVDHIPQTMASHARLPQDPSPGSQHGADMLKADPRDTFYSIPMLEPSRLENVLPACLYTPTYVVKDFPIARYQGLQFVYLSFVYPNDFTRLTHMERENKCFYRESPIYLEKFGFYKYMKMDEEDDDQPLFFPNPDDFLEEEEGVDPEDEVETVGTQASRASQASTRRPRKAGGATPAERREENGQEKEKEEEQKQQQQQEEGKEEEEEENNVVRRRPSKRVLPHERQREGDLEREWKHHRDKGRHAAIVKPQPEEPEAGKEEQGVVRGGERHLSWIRTGPEELSRKGRARESAPKLSKSALLFPQKASLSALTRHAKQILTNSAHVPRSPADTHARAMEHKRDPNKIYITRPRPAKDKKAPLSRQPREVFPGVFLYQTGKTTRLVNLGAKARGGPLLPKPPPRAVPVSANLTKPAAPHKLPSRAAVLSHTDTRRATPDPPKVPHTTTSHHRPPPTGPAPNSSENTLPMDTRVTSYMRTSEITESQQQQQQGQQEQEQGQGAVPEEEGGLSEYSYEEAEPRPGWAEEAINWQRTFSVNTMDFELLRSDWNDLRCNVSGNLQLAESEVVDVLAQYMEKLNERNGGIYTLLRIINVEKRRDSARGNRYLVELELMERGRNVVRLSEYIYMLLHRGRLEDSLETGEVVTPPPPTPAPVSTPGGPANANGNAAPSSRRPLPTRTSRATPQAGTSYAKPLLCQPVMLQWKKDVMVHFVVPVKNQARWVQQFIADMEHLHRETKDDNFNIIIVDFQSDDMDVEQALRESTVPRYEYLRRPGNFERSAGLQIGVDTIEDSHSIVFLCDLHIHFPLNIMESIRKHCVESRLAFAPIVMRLDCGSSPQEPNGYWEVNGFGLFGIYKSDFDKIGGMNTEEFKDRWGGEDWELLDRVLQNGLEVERLRLRNFFHYYHSKRGMWNSQPKKSPKG</sequence>
<dbReference type="GO" id="GO:0032580">
    <property type="term" value="C:Golgi cisterna membrane"/>
    <property type="evidence" value="ECO:0007669"/>
    <property type="project" value="UniProtKB-SubCell"/>
</dbReference>
<evidence type="ECO:0000259" key="11">
    <source>
        <dbReference type="PROSITE" id="PS51820"/>
    </source>
</evidence>
<reference evidence="13" key="1">
    <citation type="submission" date="2025-08" db="UniProtKB">
        <authorList>
            <consortium name="RefSeq"/>
        </authorList>
    </citation>
    <scope>IDENTIFICATION</scope>
</reference>
<evidence type="ECO:0000256" key="3">
    <source>
        <dbReference type="ARBA" id="ARBA00022679"/>
    </source>
</evidence>
<organism evidence="12 13">
    <name type="scientific">Clupea harengus</name>
    <name type="common">Atlantic herring</name>
    <dbReference type="NCBI Taxonomy" id="7950"/>
    <lineage>
        <taxon>Eukaryota</taxon>
        <taxon>Metazoa</taxon>
        <taxon>Chordata</taxon>
        <taxon>Craniata</taxon>
        <taxon>Vertebrata</taxon>
        <taxon>Euteleostomi</taxon>
        <taxon>Actinopterygii</taxon>
        <taxon>Neopterygii</taxon>
        <taxon>Teleostei</taxon>
        <taxon>Clupei</taxon>
        <taxon>Clupeiformes</taxon>
        <taxon>Clupeoidei</taxon>
        <taxon>Clupeidae</taxon>
        <taxon>Clupea</taxon>
    </lineage>
</organism>
<comment type="function">
    <text evidence="9">Transfers N-acetylgalactosamine (GalNAc) from UDP-GalNAc to N-acetylglucosamine-beta-benzyl with a beta-1,4-linkage to form N,N'-diacetyllactosediamine, GalNAc-beta-1,4-GlcNAc structures in N-linked glycans and probably O-linked glycans.</text>
</comment>
<keyword evidence="3 9" id="KW-0808">Transferase</keyword>
<evidence type="ECO:0000256" key="4">
    <source>
        <dbReference type="ARBA" id="ARBA00022692"/>
    </source>
</evidence>
<dbReference type="AlphaFoldDB" id="A0A6P8FBA1"/>
<protein>
    <recommendedName>
        <fullName evidence="9">Beta-1,4-N-acetylgalactosaminyltransferase</fullName>
        <ecNumber evidence="9">2.4.1.244</ecNumber>
    </recommendedName>
</protein>
<feature type="compositionally biased region" description="Acidic residues" evidence="10">
    <location>
        <begin position="346"/>
        <end position="361"/>
    </location>
</feature>
<evidence type="ECO:0000256" key="7">
    <source>
        <dbReference type="ARBA" id="ARBA00023034"/>
    </source>
</evidence>
<dbReference type="CTD" id="565184"/>
<evidence type="ECO:0000256" key="2">
    <source>
        <dbReference type="ARBA" id="ARBA00009239"/>
    </source>
</evidence>
<dbReference type="GO" id="GO:0033842">
    <property type="term" value="F:N-acetyl-beta-glucosaminyl-derivative 4-beta-N-acetylgalactosaminyltransferase activity"/>
    <property type="evidence" value="ECO:0007669"/>
    <property type="project" value="UniProtKB-EC"/>
</dbReference>